<organism evidence="1 2">
    <name type="scientific">Athelia psychrophila</name>
    <dbReference type="NCBI Taxonomy" id="1759441"/>
    <lineage>
        <taxon>Eukaryota</taxon>
        <taxon>Fungi</taxon>
        <taxon>Dikarya</taxon>
        <taxon>Basidiomycota</taxon>
        <taxon>Agaricomycotina</taxon>
        <taxon>Agaricomycetes</taxon>
        <taxon>Agaricomycetidae</taxon>
        <taxon>Atheliales</taxon>
        <taxon>Atheliaceae</taxon>
        <taxon>Athelia</taxon>
    </lineage>
</organism>
<dbReference type="AlphaFoldDB" id="A0A166F5G7"/>
<sequence length="476" mass="53843">MEDPNAHQLRDSEKQDACHISTIPAETLTSIFLACVQDRMQKNGCCDPISETSPPLVFLSVCKRWRQLAMSQPGLWRILRVHTMHLNHIRMMSRWLQFANQQPLSICLDAGYADGIADLALDVILEHQSSWSEVELRWRSPNVLPLFGNLFTPHHAPLLQKFTIVTEFEDFSDAESPLDARLGRMLAGSSQIHSFEWKTDQLYDTMEPVHLSTIPFGSLRQLKLGCSMAFSCCLEVLCHTPLIECCEFTYVQNVHEHSFSGPICLPHLHSLCIKTDSNMENFLDTLTLPSLQRIEVVFRISSGDKDSEDELAGDFGPWPHAEFLSLLQRSACPLEELTLVAPVAEDALLEYLHLASLTMKTISLRGKLGWASIGQRALKLLTILPNSTEGILCPNIRKIRFDNCIIGPLPQNSMADMIQSRMLYCAHNRSRESPLEVYLSAPVDFVDEEDWRRLTVSKRRSAGKARIHLVELPCLL</sequence>
<accession>A0A166F5G7</accession>
<protein>
    <recommendedName>
        <fullName evidence="3">F-box domain-containing protein</fullName>
    </recommendedName>
</protein>
<evidence type="ECO:0000313" key="2">
    <source>
        <dbReference type="Proteomes" id="UP000076532"/>
    </source>
</evidence>
<name>A0A166F5G7_9AGAM</name>
<reference evidence="1 2" key="1">
    <citation type="journal article" date="2016" name="Mol. Biol. Evol.">
        <title>Comparative Genomics of Early-Diverging Mushroom-Forming Fungi Provides Insights into the Origins of Lignocellulose Decay Capabilities.</title>
        <authorList>
            <person name="Nagy L.G."/>
            <person name="Riley R."/>
            <person name="Tritt A."/>
            <person name="Adam C."/>
            <person name="Daum C."/>
            <person name="Floudas D."/>
            <person name="Sun H."/>
            <person name="Yadav J.S."/>
            <person name="Pangilinan J."/>
            <person name="Larsson K.H."/>
            <person name="Matsuura K."/>
            <person name="Barry K."/>
            <person name="Labutti K."/>
            <person name="Kuo R."/>
            <person name="Ohm R.A."/>
            <person name="Bhattacharya S.S."/>
            <person name="Shirouzu T."/>
            <person name="Yoshinaga Y."/>
            <person name="Martin F.M."/>
            <person name="Grigoriev I.V."/>
            <person name="Hibbett D.S."/>
        </authorList>
    </citation>
    <scope>NUCLEOTIDE SEQUENCE [LARGE SCALE GENOMIC DNA]</scope>
    <source>
        <strain evidence="1 2">CBS 109695</strain>
    </source>
</reference>
<keyword evidence="2" id="KW-1185">Reference proteome</keyword>
<dbReference type="Proteomes" id="UP000076532">
    <property type="component" value="Unassembled WGS sequence"/>
</dbReference>
<evidence type="ECO:0008006" key="3">
    <source>
        <dbReference type="Google" id="ProtNLM"/>
    </source>
</evidence>
<dbReference type="OrthoDB" id="3251489at2759"/>
<evidence type="ECO:0000313" key="1">
    <source>
        <dbReference type="EMBL" id="KZP16456.1"/>
    </source>
</evidence>
<proteinExistence type="predicted"/>
<dbReference type="EMBL" id="KV417593">
    <property type="protein sequence ID" value="KZP16456.1"/>
    <property type="molecule type" value="Genomic_DNA"/>
</dbReference>
<gene>
    <name evidence="1" type="ORF">FIBSPDRAFT_60576</name>
</gene>